<keyword evidence="1" id="KW-0472">Membrane</keyword>
<evidence type="ECO:0000256" key="1">
    <source>
        <dbReference type="SAM" id="Phobius"/>
    </source>
</evidence>
<keyword evidence="1" id="KW-0812">Transmembrane</keyword>
<name>A0A2N6VP55_9MICO</name>
<feature type="transmembrane region" description="Helical" evidence="1">
    <location>
        <begin position="38"/>
        <end position="56"/>
    </location>
</feature>
<keyword evidence="1" id="KW-1133">Transmembrane helix</keyword>
<dbReference type="OrthoDB" id="4808226at2"/>
<evidence type="ECO:0000313" key="3">
    <source>
        <dbReference type="Proteomes" id="UP000235598"/>
    </source>
</evidence>
<comment type="caution">
    <text evidence="2">The sequence shown here is derived from an EMBL/GenBank/DDBJ whole genome shotgun (WGS) entry which is preliminary data.</text>
</comment>
<protein>
    <recommendedName>
        <fullName evidence="4">DUF3017 domain-containing protein</fullName>
    </recommendedName>
</protein>
<feature type="transmembrane region" description="Helical" evidence="1">
    <location>
        <begin position="90"/>
        <end position="110"/>
    </location>
</feature>
<gene>
    <name evidence="2" type="ORF">CJ199_00115</name>
</gene>
<evidence type="ECO:0000313" key="2">
    <source>
        <dbReference type="EMBL" id="PMD05859.1"/>
    </source>
</evidence>
<evidence type="ECO:0008006" key="4">
    <source>
        <dbReference type="Google" id="ProtNLM"/>
    </source>
</evidence>
<dbReference type="Proteomes" id="UP000235598">
    <property type="component" value="Unassembled WGS sequence"/>
</dbReference>
<reference evidence="2 3" key="1">
    <citation type="submission" date="2017-09" db="EMBL/GenBank/DDBJ databases">
        <title>Bacterial strain isolated from the female urinary microbiota.</title>
        <authorList>
            <person name="Thomas-White K."/>
            <person name="Kumar N."/>
            <person name="Forster S."/>
            <person name="Putonti C."/>
            <person name="Lawley T."/>
            <person name="Wolfe A.J."/>
        </authorList>
    </citation>
    <scope>NUCLEOTIDE SEQUENCE [LARGE SCALE GENOMIC DNA]</scope>
    <source>
        <strain evidence="2 3">UMB1301</strain>
    </source>
</reference>
<organism evidence="2 3">
    <name type="scientific">Brevibacterium paucivorans</name>
    <dbReference type="NCBI Taxonomy" id="170994"/>
    <lineage>
        <taxon>Bacteria</taxon>
        <taxon>Bacillati</taxon>
        <taxon>Actinomycetota</taxon>
        <taxon>Actinomycetes</taxon>
        <taxon>Micrococcales</taxon>
        <taxon>Brevibacteriaceae</taxon>
        <taxon>Brevibacterium</taxon>
    </lineage>
</organism>
<dbReference type="EMBL" id="PNHK01000001">
    <property type="protein sequence ID" value="PMD05859.1"/>
    <property type="molecule type" value="Genomic_DNA"/>
</dbReference>
<dbReference type="AlphaFoldDB" id="A0A2N6VP55"/>
<sequence>MSSTNKTTLKRRGKGRGPISKRWIVWKRRFANPTGRDWVLLVTLVWVLGACALAFVSVLYTAIALAVCLVGLAFVRLSPRSSWWVNRSMIADVTTLMILAGLILTLALTVPGV</sequence>
<accession>A0A2N6VP55</accession>
<proteinExistence type="predicted"/>